<dbReference type="KEGG" id="vg:55009809"/>
<organism evidence="3 4">
    <name type="scientific">Streptomyces phage Hiyaa</name>
    <dbReference type="NCBI Taxonomy" id="2499072"/>
    <lineage>
        <taxon>Viruses</taxon>
        <taxon>Duplodnaviria</taxon>
        <taxon>Heunggongvirae</taxon>
        <taxon>Uroviricota</taxon>
        <taxon>Caudoviricetes</taxon>
        <taxon>Hiyaavirus</taxon>
        <taxon>Hiyaavirus hiyaa</taxon>
    </lineage>
</organism>
<dbReference type="GeneID" id="55009809"/>
<evidence type="ECO:0000313" key="4">
    <source>
        <dbReference type="Proteomes" id="UP000287372"/>
    </source>
</evidence>
<sequence length="113" mass="11936">MSTNTTVPSVFPSVMRTVVPLVVGWVITALASVGVDFGSEKTTAAVTVIISAAYYTLFRLLERAAPTGGRVEKLFGLLLGFVRPPIYPPSGSVAAPARVETLTAPNPPNDHRL</sequence>
<dbReference type="EMBL" id="MK279841">
    <property type="protein sequence ID" value="AZS06671.1"/>
    <property type="molecule type" value="Genomic_DNA"/>
</dbReference>
<gene>
    <name evidence="3" type="primary">31</name>
    <name evidence="3" type="ORF">SEA_HIYAA_31</name>
</gene>
<protein>
    <submittedName>
        <fullName evidence="3">Membrane protein</fullName>
    </submittedName>
</protein>
<proteinExistence type="predicted"/>
<evidence type="ECO:0000256" key="2">
    <source>
        <dbReference type="SAM" id="Phobius"/>
    </source>
</evidence>
<name>A0A3S9U8M3_9CAUD</name>
<feature type="transmembrane region" description="Helical" evidence="2">
    <location>
        <begin position="18"/>
        <end position="37"/>
    </location>
</feature>
<feature type="transmembrane region" description="Helical" evidence="2">
    <location>
        <begin position="43"/>
        <end position="61"/>
    </location>
</feature>
<dbReference type="RefSeq" id="YP_009818467.1">
    <property type="nucleotide sequence ID" value="NC_048139.1"/>
</dbReference>
<evidence type="ECO:0000256" key="1">
    <source>
        <dbReference type="SAM" id="MobiDB-lite"/>
    </source>
</evidence>
<keyword evidence="4" id="KW-1185">Reference proteome</keyword>
<keyword evidence="2" id="KW-0472">Membrane</keyword>
<accession>A0A3S9U8M3</accession>
<reference evidence="3 4" key="1">
    <citation type="submission" date="2018-12" db="EMBL/GenBank/DDBJ databases">
        <authorList>
            <person name="Lieu J.K."/>
            <person name="Tian C.Z."/>
            <person name="Hsaio W.J."/>
            <person name="Shaffer C.D."/>
            <person name="Weston-Hafer K.A."/>
            <person name="Russell D.A."/>
            <person name="Pope W.H."/>
            <person name="Jacobs-Sera D."/>
            <person name="Hendrix R.W."/>
            <person name="Hatfull G.F."/>
        </authorList>
    </citation>
    <scope>NUCLEOTIDE SEQUENCE [LARGE SCALE GENOMIC DNA]</scope>
</reference>
<keyword evidence="2" id="KW-1133">Transmembrane helix</keyword>
<evidence type="ECO:0000313" key="3">
    <source>
        <dbReference type="EMBL" id="AZS06671.1"/>
    </source>
</evidence>
<dbReference type="Proteomes" id="UP000287372">
    <property type="component" value="Segment"/>
</dbReference>
<feature type="region of interest" description="Disordered" evidence="1">
    <location>
        <begin position="91"/>
        <end position="113"/>
    </location>
</feature>
<keyword evidence="2" id="KW-0812">Transmembrane</keyword>